<dbReference type="InterPro" id="IPR010982">
    <property type="entry name" value="Lambda_DNA-bd_dom_sf"/>
</dbReference>
<accession>A0ABY2IWP6</accession>
<dbReference type="SUPFAM" id="SSF47413">
    <property type="entry name" value="lambda repressor-like DNA-binding domains"/>
    <property type="match status" value="1"/>
</dbReference>
<dbReference type="Gene3D" id="1.10.260.40">
    <property type="entry name" value="lambda repressor-like DNA-binding domains"/>
    <property type="match status" value="1"/>
</dbReference>
<name>A0ABY2IWP6_9MICO</name>
<dbReference type="SMART" id="SM00530">
    <property type="entry name" value="HTH_XRE"/>
    <property type="match status" value="1"/>
</dbReference>
<dbReference type="Proteomes" id="UP000297853">
    <property type="component" value="Unassembled WGS sequence"/>
</dbReference>
<organism evidence="2 3">
    <name type="scientific">Cryobacterium sinapicolor</name>
    <dbReference type="NCBI Taxonomy" id="1259236"/>
    <lineage>
        <taxon>Bacteria</taxon>
        <taxon>Bacillati</taxon>
        <taxon>Actinomycetota</taxon>
        <taxon>Actinomycetes</taxon>
        <taxon>Micrococcales</taxon>
        <taxon>Microbacteriaceae</taxon>
        <taxon>Cryobacterium</taxon>
    </lineage>
</organism>
<evidence type="ECO:0000313" key="2">
    <source>
        <dbReference type="EMBL" id="TFC96217.1"/>
    </source>
</evidence>
<protein>
    <submittedName>
        <fullName evidence="2">XRE family transcriptional regulator</fullName>
    </submittedName>
</protein>
<keyword evidence="3" id="KW-1185">Reference proteome</keyword>
<dbReference type="InterPro" id="IPR001387">
    <property type="entry name" value="Cro/C1-type_HTH"/>
</dbReference>
<feature type="domain" description="HTH cro/C1-type" evidence="1">
    <location>
        <begin position="54"/>
        <end position="114"/>
    </location>
</feature>
<dbReference type="Pfam" id="PF01381">
    <property type="entry name" value="HTH_3"/>
    <property type="match status" value="1"/>
</dbReference>
<reference evidence="2 3" key="1">
    <citation type="submission" date="2019-03" db="EMBL/GenBank/DDBJ databases">
        <title>Genomics of glacier-inhabiting Cryobacterium strains.</title>
        <authorList>
            <person name="Liu Q."/>
            <person name="Xin Y.-H."/>
        </authorList>
    </citation>
    <scope>NUCLEOTIDE SEQUENCE [LARGE SCALE GENOMIC DNA]</scope>
    <source>
        <strain evidence="2 3">TMT1-23-1</strain>
    </source>
</reference>
<sequence length="200" mass="22620">MRMRNNDSGDKFWDELLSGDQHEQIQKLAEMAAHTRLETGDLYRVRERQVGKEIKAQRINSGLSQSDLAKRMSELGFQMEQSTIAKIENGNRPFRLAELFALSGILNVPETAFLTSSIGEDADYPEDHVDILRQLLEIETNNRDRTREIMMDSLETGARMFAEAEASIRWTSGQIRFAAANAMKSAHENDEPKTADGEAD</sequence>
<evidence type="ECO:0000259" key="1">
    <source>
        <dbReference type="PROSITE" id="PS50943"/>
    </source>
</evidence>
<dbReference type="EMBL" id="SOGQ01000068">
    <property type="protein sequence ID" value="TFC96217.1"/>
    <property type="molecule type" value="Genomic_DNA"/>
</dbReference>
<dbReference type="CDD" id="cd00093">
    <property type="entry name" value="HTH_XRE"/>
    <property type="match status" value="1"/>
</dbReference>
<gene>
    <name evidence="2" type="ORF">E3T28_12800</name>
</gene>
<dbReference type="PROSITE" id="PS50943">
    <property type="entry name" value="HTH_CROC1"/>
    <property type="match status" value="1"/>
</dbReference>
<evidence type="ECO:0000313" key="3">
    <source>
        <dbReference type="Proteomes" id="UP000297853"/>
    </source>
</evidence>
<proteinExistence type="predicted"/>
<comment type="caution">
    <text evidence="2">The sequence shown here is derived from an EMBL/GenBank/DDBJ whole genome shotgun (WGS) entry which is preliminary data.</text>
</comment>